<dbReference type="Pfam" id="PF08659">
    <property type="entry name" value="KR"/>
    <property type="match status" value="1"/>
</dbReference>
<evidence type="ECO:0000256" key="6">
    <source>
        <dbReference type="SAM" id="MobiDB-lite"/>
    </source>
</evidence>
<dbReference type="InterPro" id="IPR013968">
    <property type="entry name" value="PKS_KR"/>
</dbReference>
<dbReference type="GO" id="GO:0004312">
    <property type="term" value="F:fatty acid synthase activity"/>
    <property type="evidence" value="ECO:0007669"/>
    <property type="project" value="TreeGrafter"/>
</dbReference>
<dbReference type="GO" id="GO:0006633">
    <property type="term" value="P:fatty acid biosynthetic process"/>
    <property type="evidence" value="ECO:0007669"/>
    <property type="project" value="TreeGrafter"/>
</dbReference>
<evidence type="ECO:0000256" key="4">
    <source>
        <dbReference type="ARBA" id="ARBA00023194"/>
    </source>
</evidence>
<dbReference type="Proteomes" id="UP000054241">
    <property type="component" value="Unassembled WGS sequence"/>
</dbReference>
<evidence type="ECO:0000259" key="7">
    <source>
        <dbReference type="PROSITE" id="PS50075"/>
    </source>
</evidence>
<evidence type="ECO:0000313" key="8">
    <source>
        <dbReference type="EMBL" id="KUM83260.1"/>
    </source>
</evidence>
<dbReference type="CDD" id="cd08952">
    <property type="entry name" value="KR_1_SDR_x"/>
    <property type="match status" value="1"/>
</dbReference>
<dbReference type="STRING" id="67285.AQI88_42165"/>
<dbReference type="InterPro" id="IPR006162">
    <property type="entry name" value="Ppantetheine_attach_site"/>
</dbReference>
<dbReference type="InterPro" id="IPR036291">
    <property type="entry name" value="NAD(P)-bd_dom_sf"/>
</dbReference>
<gene>
    <name evidence="8" type="ORF">AQI88_42165</name>
</gene>
<keyword evidence="9" id="KW-1185">Reference proteome</keyword>
<evidence type="ECO:0000256" key="3">
    <source>
        <dbReference type="ARBA" id="ARBA00022679"/>
    </source>
</evidence>
<proteinExistence type="predicted"/>
<dbReference type="SMART" id="SM00823">
    <property type="entry name" value="PKS_PP"/>
    <property type="match status" value="1"/>
</dbReference>
<dbReference type="AlphaFoldDB" id="A0A101MYI7"/>
<dbReference type="Gene3D" id="3.40.366.10">
    <property type="entry name" value="Malonyl-Coenzyme A Acyl Carrier Protein, domain 2"/>
    <property type="match status" value="1"/>
</dbReference>
<keyword evidence="1" id="KW-0596">Phosphopantetheine</keyword>
<dbReference type="PANTHER" id="PTHR43775:SF51">
    <property type="entry name" value="INACTIVE PHENOLPHTHIOCEROL SYNTHESIS POLYKETIDE SYNTHASE TYPE I PKS1-RELATED"/>
    <property type="match status" value="1"/>
</dbReference>
<dbReference type="Gene3D" id="1.10.1200.10">
    <property type="entry name" value="ACP-like"/>
    <property type="match status" value="1"/>
</dbReference>
<dbReference type="Pfam" id="PF18369">
    <property type="entry name" value="PKS_DE"/>
    <property type="match status" value="1"/>
</dbReference>
<dbReference type="Gene3D" id="3.30.70.3290">
    <property type="match status" value="1"/>
</dbReference>
<accession>A0A101MYI7</accession>
<sequence>MRFADAVGALAAEGVSVFIEVGPDGSLSALGPDAVAGVGSDEGVFIPLQRRKERDEQGVTGLVTGLARAFVHGVSVDWAAVLPTGQRVELPTYAFRHERYWPKGVLSLPTAGTVAGGDGASTVAEAQFWAAVEGGDLAHIADTLAIEDQQHLSQVLPALASWRRQERDRSVTANWRYRVSWAPVAEPDPAVLTGVWLLVTAAGQADDVLTQGCVRALAARGAEVVVVETTETADQERMAAQIGKVIPESGVFGVVSLLALDETPLPAHPTLANGLAGTQTLVQALIALAVHAPLWILTRGAVAAVPGEVPASPVQAQAWGLGRVSALEHPDHGGGLIDLPSDSDSGSGSNSGSGSDFDFDDQVAARLCAVLAGCGEDQVAIRSTGILGRRLTRAPQPRGSAEPWVPRGSVLITGGTGAIGGHVARWLAGRGAQRLVLTSRSGAGAAGAAALAAELATAGAQVEVIASDTADDAALTALITRIGAGGPPLTAVMHAAGVAQATALDETSVEELATVLAAKAAGAVSLDRVTADLDLDAFVLFSSISATWGSGLQAGYAAANTFLDALAENRLARGLTATSVAWGPWGGGGMTDLEDAAQMRRRGLHLLEPEQAIQALAQVLDGRDGLVTVADVDWARFAPPFTVRRPSPLIESLPEVIEALAATADDNGPADPEAGSALAQQLAGLSRSEQDRLLTDLVRAEAATVLGHASVEVVEADRAFSDLGADSLTAVELRDRLSAATGLRLPSTLLFDYPTPAALAGYLRASQAEDTSPAQPVLAELDKLEGMLAAMTGDEDSAQITNRLEVVLSKWKEARERIAEVGVAEKLESSTDDEVFDFIGKELGIY</sequence>
<evidence type="ECO:0000313" key="9">
    <source>
        <dbReference type="Proteomes" id="UP000054241"/>
    </source>
</evidence>
<feature type="compositionally biased region" description="Low complexity" evidence="6">
    <location>
        <begin position="337"/>
        <end position="356"/>
    </location>
</feature>
<dbReference type="PANTHER" id="PTHR43775">
    <property type="entry name" value="FATTY ACID SYNTHASE"/>
    <property type="match status" value="1"/>
</dbReference>
<comment type="caution">
    <text evidence="8">The sequence shown here is derived from an EMBL/GenBank/DDBJ whole genome shotgun (WGS) entry which is preliminary data.</text>
</comment>
<dbReference type="GO" id="GO:0031177">
    <property type="term" value="F:phosphopantetheine binding"/>
    <property type="evidence" value="ECO:0007669"/>
    <property type="project" value="InterPro"/>
</dbReference>
<name>A0A101MYI7_9ACTN</name>
<dbReference type="SMART" id="SM01294">
    <property type="entry name" value="PKS_PP_betabranch"/>
    <property type="match status" value="1"/>
</dbReference>
<dbReference type="SMART" id="SM00822">
    <property type="entry name" value="PKS_KR"/>
    <property type="match status" value="1"/>
</dbReference>
<dbReference type="InterPro" id="IPR001227">
    <property type="entry name" value="Ac_transferase_dom_sf"/>
</dbReference>
<organism evidence="8 9">
    <name type="scientific">Streptomyces cellostaticus</name>
    <dbReference type="NCBI Taxonomy" id="67285"/>
    <lineage>
        <taxon>Bacteria</taxon>
        <taxon>Bacillati</taxon>
        <taxon>Actinomycetota</taxon>
        <taxon>Actinomycetes</taxon>
        <taxon>Kitasatosporales</taxon>
        <taxon>Streptomycetaceae</taxon>
        <taxon>Streptomyces</taxon>
    </lineage>
</organism>
<dbReference type="InterPro" id="IPR036736">
    <property type="entry name" value="ACP-like_sf"/>
</dbReference>
<dbReference type="EMBL" id="LMWL01000153">
    <property type="protein sequence ID" value="KUM83260.1"/>
    <property type="molecule type" value="Genomic_DNA"/>
</dbReference>
<dbReference type="InterPro" id="IPR041618">
    <property type="entry name" value="PKS_DE"/>
</dbReference>
<keyword evidence="2" id="KW-0597">Phosphoprotein</keyword>
<keyword evidence="4" id="KW-0045">Antibiotic biosynthesis</keyword>
<protein>
    <recommendedName>
        <fullName evidence="7">Carrier domain-containing protein</fullName>
    </recommendedName>
</protein>
<dbReference type="SUPFAM" id="SSF51735">
    <property type="entry name" value="NAD(P)-binding Rossmann-fold domains"/>
    <property type="match status" value="2"/>
</dbReference>
<evidence type="ECO:0000256" key="2">
    <source>
        <dbReference type="ARBA" id="ARBA00022553"/>
    </source>
</evidence>
<dbReference type="InterPro" id="IPR009081">
    <property type="entry name" value="PP-bd_ACP"/>
</dbReference>
<evidence type="ECO:0000256" key="5">
    <source>
        <dbReference type="ARBA" id="ARBA00023268"/>
    </source>
</evidence>
<dbReference type="PROSITE" id="PS00012">
    <property type="entry name" value="PHOSPHOPANTETHEINE"/>
    <property type="match status" value="1"/>
</dbReference>
<dbReference type="PROSITE" id="PS50075">
    <property type="entry name" value="CARRIER"/>
    <property type="match status" value="1"/>
</dbReference>
<keyword evidence="3" id="KW-0808">Transferase</keyword>
<keyword evidence="5" id="KW-0511">Multifunctional enzyme</keyword>
<dbReference type="SUPFAM" id="SSF47336">
    <property type="entry name" value="ACP-like"/>
    <property type="match status" value="1"/>
</dbReference>
<dbReference type="Gene3D" id="3.40.50.720">
    <property type="entry name" value="NAD(P)-binding Rossmann-like Domain"/>
    <property type="match status" value="1"/>
</dbReference>
<dbReference type="GO" id="GO:0017000">
    <property type="term" value="P:antibiotic biosynthetic process"/>
    <property type="evidence" value="ECO:0007669"/>
    <property type="project" value="UniProtKB-KW"/>
</dbReference>
<dbReference type="FunFam" id="1.10.1200.10:FF:000007">
    <property type="entry name" value="Probable polyketide synthase pks17"/>
    <property type="match status" value="1"/>
</dbReference>
<dbReference type="Pfam" id="PF00550">
    <property type="entry name" value="PP-binding"/>
    <property type="match status" value="1"/>
</dbReference>
<dbReference type="Gene3D" id="6.10.140.1830">
    <property type="match status" value="1"/>
</dbReference>
<evidence type="ECO:0000256" key="1">
    <source>
        <dbReference type="ARBA" id="ARBA00022450"/>
    </source>
</evidence>
<feature type="domain" description="Carrier" evidence="7">
    <location>
        <begin position="692"/>
        <end position="767"/>
    </location>
</feature>
<reference evidence="8 9" key="1">
    <citation type="submission" date="2015-10" db="EMBL/GenBank/DDBJ databases">
        <title>Draft genome sequence of Streptomyces cellostaticus DSM 40189, type strain for the species Streptomyces cellostaticus.</title>
        <authorList>
            <person name="Ruckert C."/>
            <person name="Winkler A."/>
            <person name="Kalinowski J."/>
            <person name="Kampfer P."/>
            <person name="Glaeser S."/>
        </authorList>
    </citation>
    <scope>NUCLEOTIDE SEQUENCE [LARGE SCALE GENOMIC DNA]</scope>
    <source>
        <strain evidence="8 9">DSM 40189</strain>
    </source>
</reference>
<dbReference type="InterPro" id="IPR020806">
    <property type="entry name" value="PKS_PP-bd"/>
</dbReference>
<dbReference type="InterPro" id="IPR050091">
    <property type="entry name" value="PKS_NRPS_Biosynth_Enz"/>
</dbReference>
<feature type="region of interest" description="Disordered" evidence="6">
    <location>
        <begin position="332"/>
        <end position="356"/>
    </location>
</feature>
<dbReference type="InterPro" id="IPR057326">
    <property type="entry name" value="KR_dom"/>
</dbReference>